<feature type="region of interest" description="Disordered" evidence="1">
    <location>
        <begin position="413"/>
        <end position="434"/>
    </location>
</feature>
<proteinExistence type="predicted"/>
<evidence type="ECO:0000313" key="2">
    <source>
        <dbReference type="EMBL" id="APG78080.1"/>
    </source>
</evidence>
<evidence type="ECO:0000256" key="1">
    <source>
        <dbReference type="SAM" id="MobiDB-lite"/>
    </source>
</evidence>
<accession>A0A1L3KKY9</accession>
<organism evidence="2 3">
    <name type="scientific">Wenzhou qinvirus-like virus 1</name>
    <dbReference type="NCBI Taxonomy" id="1923647"/>
    <lineage>
        <taxon>Viruses</taxon>
        <taxon>Riboviria</taxon>
        <taxon>Orthornavirae</taxon>
        <taxon>Negarnaviricota</taxon>
        <taxon>Haploviricotina</taxon>
        <taxon>Chunqiuviricetes</taxon>
        <taxon>Muvirales</taxon>
        <taxon>Qinviridae</taxon>
        <taxon>Yingvirus</taxon>
        <taxon>Yingvirus wenzhouense</taxon>
    </lineage>
</organism>
<dbReference type="RefSeq" id="YP_009337867.1">
    <property type="nucleotide sequence ID" value="NC_033299.1"/>
</dbReference>
<protein>
    <submittedName>
        <fullName evidence="2">Uncharacterized protein</fullName>
    </submittedName>
</protein>
<sequence length="434" mass="46760">MALPPIEVNLPLLNGQFEVGIAAAGDQSLPDAAKLHVNTSLDVALAATQAAQYASTTAADALGVNSDALRKWLGIGAYAIVRCGLIRNHNGRPDGDWTHTDAPPVGELAHRGDINVENIGKVVTAVVATKAGFWLMNHHTGQHQMQGYPRKVADMMWSAQELTAANKATLMHTIGHWASTLYILGKARIPGILPTDPVAEDYPDCVSLSADALLRFESSPAGTAGLEVAYQSIRKMLPHPIGLMCPEPATLVQAARVRKNMMMTASKARYHMGAFYLTGQNRLGTDGVGDDCLGRSASFMSQIYPQSTLYKSPKLSQLQGNVRRSKAVDYDDYDSRWEQLCKNYRTIMRRQNIAAGSALETYARSQCTLMTGEVNADLFDAVYEEAQANAYKERANQHAALIHAAIQALPHDAARGDGAGGQAGGADDDDQAEE</sequence>
<evidence type="ECO:0000313" key="3">
    <source>
        <dbReference type="Proteomes" id="UP000202179"/>
    </source>
</evidence>
<keyword evidence="3" id="KW-1185">Reference proteome</keyword>
<dbReference type="KEGG" id="vg:30855547"/>
<name>A0A1L3KKY9_9VIRU</name>
<dbReference type="GeneID" id="30855547"/>
<dbReference type="Proteomes" id="UP000202179">
    <property type="component" value="Genome"/>
</dbReference>
<dbReference type="OrthoDB" id="24634at10239"/>
<reference evidence="2 3" key="1">
    <citation type="journal article" date="2016" name="Nature">
        <title>Redefining the invertebrate RNA virosphere.</title>
        <authorList>
            <person name="Shi M."/>
            <person name="Lin X.D."/>
            <person name="Tian J.H."/>
            <person name="Chen L.J."/>
            <person name="Chen X."/>
            <person name="Li C.X."/>
            <person name="Qin X.C."/>
            <person name="Li J."/>
            <person name="Cao J.P."/>
            <person name="Eden J.S."/>
            <person name="Buchmann J."/>
            <person name="Wang W."/>
            <person name="Xu J."/>
            <person name="Holmes E.C."/>
            <person name="Zhang Y.Z."/>
        </authorList>
    </citation>
    <scope>NUCLEOTIDE SEQUENCE [LARGE SCALE GENOMIC DNA]</scope>
    <source>
        <strain evidence="2 3">WZSLuoI86141</strain>
    </source>
</reference>
<dbReference type="EMBL" id="KX884003">
    <property type="protein sequence ID" value="APG78080.1"/>
    <property type="molecule type" value="Genomic_RNA"/>
</dbReference>